<dbReference type="EMBL" id="JAIWYP010000010">
    <property type="protein sequence ID" value="KAH3754506.1"/>
    <property type="molecule type" value="Genomic_DNA"/>
</dbReference>
<protein>
    <recommendedName>
        <fullName evidence="4">Transmembrane protein</fullName>
    </recommendedName>
</protein>
<proteinExistence type="predicted"/>
<keyword evidence="3" id="KW-1185">Reference proteome</keyword>
<evidence type="ECO:0008006" key="4">
    <source>
        <dbReference type="Google" id="ProtNLM"/>
    </source>
</evidence>
<sequence length="80" mass="8409">MLKDDTNGSVVIGIKIEVVVNVVDSVGDDDLFIEGVGVVVLFIIDGTVALFSVLAVVVVALFAIDDTDELFGMIWIAVVA</sequence>
<accession>A0A9D4DSC6</accession>
<evidence type="ECO:0000256" key="1">
    <source>
        <dbReference type="SAM" id="Phobius"/>
    </source>
</evidence>
<name>A0A9D4DSC6_DREPO</name>
<organism evidence="2 3">
    <name type="scientific">Dreissena polymorpha</name>
    <name type="common">Zebra mussel</name>
    <name type="synonym">Mytilus polymorpha</name>
    <dbReference type="NCBI Taxonomy" id="45954"/>
    <lineage>
        <taxon>Eukaryota</taxon>
        <taxon>Metazoa</taxon>
        <taxon>Spiralia</taxon>
        <taxon>Lophotrochozoa</taxon>
        <taxon>Mollusca</taxon>
        <taxon>Bivalvia</taxon>
        <taxon>Autobranchia</taxon>
        <taxon>Heteroconchia</taxon>
        <taxon>Euheterodonta</taxon>
        <taxon>Imparidentia</taxon>
        <taxon>Neoheterodontei</taxon>
        <taxon>Myida</taxon>
        <taxon>Dreissenoidea</taxon>
        <taxon>Dreissenidae</taxon>
        <taxon>Dreissena</taxon>
    </lineage>
</organism>
<keyword evidence="1" id="KW-0812">Transmembrane</keyword>
<dbReference type="Proteomes" id="UP000828390">
    <property type="component" value="Unassembled WGS sequence"/>
</dbReference>
<keyword evidence="1" id="KW-0472">Membrane</keyword>
<reference evidence="2" key="2">
    <citation type="submission" date="2020-11" db="EMBL/GenBank/DDBJ databases">
        <authorList>
            <person name="McCartney M.A."/>
            <person name="Auch B."/>
            <person name="Kono T."/>
            <person name="Mallez S."/>
            <person name="Becker A."/>
            <person name="Gohl D.M."/>
            <person name="Silverstein K.A.T."/>
            <person name="Koren S."/>
            <person name="Bechman K.B."/>
            <person name="Herman A."/>
            <person name="Abrahante J.E."/>
            <person name="Garbe J."/>
        </authorList>
    </citation>
    <scope>NUCLEOTIDE SEQUENCE</scope>
    <source>
        <strain evidence="2">Duluth1</strain>
        <tissue evidence="2">Whole animal</tissue>
    </source>
</reference>
<evidence type="ECO:0000313" key="3">
    <source>
        <dbReference type="Proteomes" id="UP000828390"/>
    </source>
</evidence>
<reference evidence="2" key="1">
    <citation type="journal article" date="2019" name="bioRxiv">
        <title>The Genome of the Zebra Mussel, Dreissena polymorpha: A Resource for Invasive Species Research.</title>
        <authorList>
            <person name="McCartney M.A."/>
            <person name="Auch B."/>
            <person name="Kono T."/>
            <person name="Mallez S."/>
            <person name="Zhang Y."/>
            <person name="Obille A."/>
            <person name="Becker A."/>
            <person name="Abrahante J.E."/>
            <person name="Garbe J."/>
            <person name="Badalamenti J.P."/>
            <person name="Herman A."/>
            <person name="Mangelson H."/>
            <person name="Liachko I."/>
            <person name="Sullivan S."/>
            <person name="Sone E.D."/>
            <person name="Koren S."/>
            <person name="Silverstein K.A.T."/>
            <person name="Beckman K.B."/>
            <person name="Gohl D.M."/>
        </authorList>
    </citation>
    <scope>NUCLEOTIDE SEQUENCE</scope>
    <source>
        <strain evidence="2">Duluth1</strain>
        <tissue evidence="2">Whole animal</tissue>
    </source>
</reference>
<gene>
    <name evidence="2" type="ORF">DPMN_189181</name>
</gene>
<comment type="caution">
    <text evidence="2">The sequence shown here is derived from an EMBL/GenBank/DDBJ whole genome shotgun (WGS) entry which is preliminary data.</text>
</comment>
<evidence type="ECO:0000313" key="2">
    <source>
        <dbReference type="EMBL" id="KAH3754506.1"/>
    </source>
</evidence>
<feature type="transmembrane region" description="Helical" evidence="1">
    <location>
        <begin position="38"/>
        <end position="64"/>
    </location>
</feature>
<dbReference type="AlphaFoldDB" id="A0A9D4DSC6"/>
<keyword evidence="1" id="KW-1133">Transmembrane helix</keyword>